<keyword evidence="9" id="KW-1133">Transmembrane helix</keyword>
<dbReference type="SMART" id="SM00119">
    <property type="entry name" value="HECTc"/>
    <property type="match status" value="1"/>
</dbReference>
<dbReference type="EC" id="2.3.2.26" evidence="3"/>
<keyword evidence="4" id="KW-0808">Transferase</keyword>
<evidence type="ECO:0000313" key="12">
    <source>
        <dbReference type="EMBL" id="KOF77756.1"/>
    </source>
</evidence>
<evidence type="ECO:0000256" key="7">
    <source>
        <dbReference type="PROSITE-ProRule" id="PRU00104"/>
    </source>
</evidence>
<protein>
    <recommendedName>
        <fullName evidence="3">HECT-type E3 ubiquitin transferase</fullName>
        <ecNumber evidence="3">2.3.2.26</ecNumber>
    </recommendedName>
</protein>
<dbReference type="STRING" id="37653.A0A0L8GL79"/>
<evidence type="ECO:0000256" key="1">
    <source>
        <dbReference type="ARBA" id="ARBA00000885"/>
    </source>
</evidence>
<dbReference type="SUPFAM" id="SSF56204">
    <property type="entry name" value="Hect, E3 ligase catalytic domain"/>
    <property type="match status" value="1"/>
</dbReference>
<comment type="pathway">
    <text evidence="2">Protein modification; protein ubiquitination.</text>
</comment>
<accession>A0A0L8GL79</accession>
<dbReference type="InterPro" id="IPR013761">
    <property type="entry name" value="SAM/pointed_sf"/>
</dbReference>
<dbReference type="Gene3D" id="3.90.1750.10">
    <property type="entry name" value="Hect, E3 ligase catalytic domains"/>
    <property type="match status" value="1"/>
</dbReference>
<dbReference type="Gene3D" id="2.60.40.10">
    <property type="entry name" value="Immunoglobulins"/>
    <property type="match status" value="1"/>
</dbReference>
<dbReference type="FunFam" id="3.30.2160.10:FF:000008">
    <property type="entry name" value="Apoptosis-resistant E3 ubiquitin protein ligase 1"/>
    <property type="match status" value="1"/>
</dbReference>
<dbReference type="AlphaFoldDB" id="A0A0L8GL79"/>
<dbReference type="FunFam" id="2.60.40.10:FF:000975">
    <property type="entry name" value="Uncharacterized protein, isoform D"/>
    <property type="match status" value="1"/>
</dbReference>
<dbReference type="FunFam" id="3.30.2410.10:FF:000013">
    <property type="entry name" value="Apoptosis-resistant E3 ubiquitin protein ligase 1"/>
    <property type="match status" value="1"/>
</dbReference>
<dbReference type="InterPro" id="IPR017868">
    <property type="entry name" value="Filamin/ABP280_repeat-like"/>
</dbReference>
<evidence type="ECO:0000256" key="5">
    <source>
        <dbReference type="ARBA" id="ARBA00022786"/>
    </source>
</evidence>
<gene>
    <name evidence="12" type="ORF">OCBIM_22031719mg</name>
</gene>
<evidence type="ECO:0000256" key="9">
    <source>
        <dbReference type="SAM" id="Phobius"/>
    </source>
</evidence>
<evidence type="ECO:0000256" key="4">
    <source>
        <dbReference type="ARBA" id="ARBA00022679"/>
    </source>
</evidence>
<evidence type="ECO:0000256" key="2">
    <source>
        <dbReference type="ARBA" id="ARBA00004906"/>
    </source>
</evidence>
<evidence type="ECO:0000256" key="6">
    <source>
        <dbReference type="PROSITE-ProRule" id="PRU00087"/>
    </source>
</evidence>
<evidence type="ECO:0000259" key="11">
    <source>
        <dbReference type="PROSITE" id="PS50237"/>
    </source>
</evidence>
<dbReference type="KEGG" id="obi:106876093"/>
<dbReference type="GO" id="GO:0043066">
    <property type="term" value="P:negative regulation of apoptotic process"/>
    <property type="evidence" value="ECO:0007669"/>
    <property type="project" value="TreeGrafter"/>
</dbReference>
<feature type="region of interest" description="Disordered" evidence="8">
    <location>
        <begin position="30"/>
        <end position="55"/>
    </location>
</feature>
<dbReference type="PROSITE" id="PS50194">
    <property type="entry name" value="FILAMIN_REPEAT"/>
    <property type="match status" value="1"/>
</dbReference>
<evidence type="ECO:0000256" key="3">
    <source>
        <dbReference type="ARBA" id="ARBA00012485"/>
    </source>
</evidence>
<dbReference type="GO" id="GO:0061630">
    <property type="term" value="F:ubiquitin protein ligase activity"/>
    <property type="evidence" value="ECO:0007669"/>
    <property type="project" value="UniProtKB-EC"/>
</dbReference>
<dbReference type="Gene3D" id="3.30.2160.10">
    <property type="entry name" value="Hect, E3 ligase catalytic domain"/>
    <property type="match status" value="1"/>
</dbReference>
<evidence type="ECO:0000256" key="8">
    <source>
        <dbReference type="SAM" id="MobiDB-lite"/>
    </source>
</evidence>
<dbReference type="Gene3D" id="1.10.150.50">
    <property type="entry name" value="Transcription Factor, Ets-1"/>
    <property type="match status" value="1"/>
</dbReference>
<feature type="compositionally biased region" description="Basic residues" evidence="8">
    <location>
        <begin position="44"/>
        <end position="55"/>
    </location>
</feature>
<feature type="domain" description="HECT" evidence="11">
    <location>
        <begin position="629"/>
        <end position="974"/>
    </location>
</feature>
<keyword evidence="9" id="KW-0472">Membrane</keyword>
<dbReference type="PANTHER" id="PTHR11254:SF340">
    <property type="entry name" value="APOPTOSIS-RESISTANT E3 UBIQUITIN PROTEIN LIGASE 1"/>
    <property type="match status" value="1"/>
</dbReference>
<feature type="signal peptide" evidence="10">
    <location>
        <begin position="1"/>
        <end position="25"/>
    </location>
</feature>
<dbReference type="Pfam" id="PF00630">
    <property type="entry name" value="Filamin"/>
    <property type="match status" value="1"/>
</dbReference>
<sequence>MADGYKRQFLLLVLCTSLWLEQMLAESYDGHQRDDGQQQGQYNNHHHHNHDYYHHHQQQYPYDGSDLSVWLEKHRLAEYTDLLSSAGVSSLDQFAAFDEKKHKSFQVLSTLELGKIRRAINLLQGEKQLQEWLHTRGLLNYFSSLKALSVENLTHLNQLKDEHLRMITQHDRSQKDYLTFKKAIADLRAKEKKELGSIYRYWVVFVWLMFSAIVGLAMMSLYGTVTWFQTTPNSKTRFLDFFIGKYPAPQSCRVIWDWTEPQFVGKTMTFTVKFYQKNGKPYPVSNYDNIVVEILHLGAKVTTTIDFGSEEPEKSNEARVSFTVHRSGEYLISVLVGFMHIKGSPFKKSFQPGAIDATKTKFMNYSSTVVCTLGTSHPLMIETRDMFGNLTPYKTDHQNYFKIRVRETGTNCRHNPVTQIFYDTTSKRLTMHICMEKGGSFQAVVTYGDVKLKNGEFNILVLNLNDTTRVKKNLAKRSHDIWYEARLLSCNHERLEKPKKVYVYMSPKQLTLKEYYFFLFSKKLFTFRVCPSTKFYFNGFINQYDNEPVFTIDDGSQPPVVLAAKERNIIAATFTSFLLKNIGGSETFQDKQNFFNHEIRQLHHKRAHDRLQFTTNRHNILQSSYKVTKNFDVSDWCRNFEITFFGEEGLDWGGLRREWFEILCTELFDPNASGLFKRFAADDSQGLVHPNNKRLLTQKPKYYEFAGKIVAKCLYESSLGGTYKQLVKAKFSRSFLAQLIGLRVNYKYFETDDPELYKTKILYIEENDVSDMELTFSEEEYNEETGQLIRVVDLIPNGSKILVTNKNKLWYLDLLAEHRLSASVKEEVDSFLRGLNELIPDNLLSIFDENELELLMCGTGNYSITDFRQHHSVCGTSPAFGKVLDWFWTIVASFTEEQMARLLQFTTGCSQLPPGGFSELNPKFQITAAPTFNTLPTAHTCFNQLCLPDYDSIDKFHKALMIAINEGNQGFGMV</sequence>
<dbReference type="SUPFAM" id="SSF81296">
    <property type="entry name" value="E set domains"/>
    <property type="match status" value="1"/>
</dbReference>
<reference evidence="12" key="1">
    <citation type="submission" date="2015-07" db="EMBL/GenBank/DDBJ databases">
        <title>MeaNS - Measles Nucleotide Surveillance Program.</title>
        <authorList>
            <person name="Tran T."/>
            <person name="Druce J."/>
        </authorList>
    </citation>
    <scope>NUCLEOTIDE SEQUENCE</scope>
    <source>
        <strain evidence="12">UCB-OBI-ISO-001</strain>
        <tissue evidence="12">Gonad</tissue>
    </source>
</reference>
<dbReference type="GO" id="GO:0006511">
    <property type="term" value="P:ubiquitin-dependent protein catabolic process"/>
    <property type="evidence" value="ECO:0007669"/>
    <property type="project" value="TreeGrafter"/>
</dbReference>
<name>A0A0L8GL79_OCTBM</name>
<dbReference type="InterPro" id="IPR035983">
    <property type="entry name" value="Hect_E3_ubiquitin_ligase"/>
</dbReference>
<dbReference type="InterPro" id="IPR013783">
    <property type="entry name" value="Ig-like_fold"/>
</dbReference>
<dbReference type="Gene3D" id="3.30.2410.10">
    <property type="entry name" value="Hect, E3 ligase catalytic domain"/>
    <property type="match status" value="1"/>
</dbReference>
<comment type="catalytic activity">
    <reaction evidence="1">
        <text>S-ubiquitinyl-[E2 ubiquitin-conjugating enzyme]-L-cysteine + [acceptor protein]-L-lysine = [E2 ubiquitin-conjugating enzyme]-L-cysteine + N(6)-ubiquitinyl-[acceptor protein]-L-lysine.</text>
        <dbReference type="EC" id="2.3.2.26"/>
    </reaction>
</comment>
<dbReference type="InterPro" id="IPR058738">
    <property type="entry name" value="PH-like_AREL1"/>
</dbReference>
<dbReference type="EMBL" id="KQ421325">
    <property type="protein sequence ID" value="KOF77756.1"/>
    <property type="molecule type" value="Genomic_DNA"/>
</dbReference>
<dbReference type="PROSITE" id="PS50237">
    <property type="entry name" value="HECT"/>
    <property type="match status" value="1"/>
</dbReference>
<keyword evidence="5 7" id="KW-0833">Ubl conjugation pathway</keyword>
<dbReference type="Pfam" id="PF00632">
    <property type="entry name" value="HECT"/>
    <property type="match status" value="1"/>
</dbReference>
<organism evidence="12">
    <name type="scientific">Octopus bimaculoides</name>
    <name type="common">California two-spotted octopus</name>
    <dbReference type="NCBI Taxonomy" id="37653"/>
    <lineage>
        <taxon>Eukaryota</taxon>
        <taxon>Metazoa</taxon>
        <taxon>Spiralia</taxon>
        <taxon>Lophotrochozoa</taxon>
        <taxon>Mollusca</taxon>
        <taxon>Cephalopoda</taxon>
        <taxon>Coleoidea</taxon>
        <taxon>Octopodiformes</taxon>
        <taxon>Octopoda</taxon>
        <taxon>Incirrata</taxon>
        <taxon>Octopodidae</taxon>
        <taxon>Octopus</taxon>
    </lineage>
</organism>
<feature type="repeat" description="Filamin" evidence="6">
    <location>
        <begin position="320"/>
        <end position="350"/>
    </location>
</feature>
<dbReference type="CDD" id="cd00078">
    <property type="entry name" value="HECTc"/>
    <property type="match status" value="1"/>
</dbReference>
<feature type="chain" id="PRO_5005583168" description="HECT-type E3 ubiquitin transferase" evidence="10">
    <location>
        <begin position="26"/>
        <end position="974"/>
    </location>
</feature>
<dbReference type="InterPro" id="IPR014756">
    <property type="entry name" value="Ig_E-set"/>
</dbReference>
<proteinExistence type="predicted"/>
<dbReference type="PANTHER" id="PTHR11254">
    <property type="entry name" value="HECT DOMAIN UBIQUITIN-PROTEIN LIGASE"/>
    <property type="match status" value="1"/>
</dbReference>
<feature type="transmembrane region" description="Helical" evidence="9">
    <location>
        <begin position="201"/>
        <end position="228"/>
    </location>
</feature>
<evidence type="ECO:0000256" key="10">
    <source>
        <dbReference type="SAM" id="SignalP"/>
    </source>
</evidence>
<dbReference type="Pfam" id="PF25916">
    <property type="entry name" value="AREL1_PH-like"/>
    <property type="match status" value="1"/>
</dbReference>
<dbReference type="GO" id="GO:0000209">
    <property type="term" value="P:protein polyubiquitination"/>
    <property type="evidence" value="ECO:0007669"/>
    <property type="project" value="TreeGrafter"/>
</dbReference>
<feature type="active site" description="Glycyl thioester intermediate" evidence="7">
    <location>
        <position position="941"/>
    </location>
</feature>
<dbReference type="InterPro" id="IPR000569">
    <property type="entry name" value="HECT_dom"/>
</dbReference>
<dbReference type="SUPFAM" id="SSF47769">
    <property type="entry name" value="SAM/Pointed domain"/>
    <property type="match status" value="1"/>
</dbReference>
<dbReference type="OrthoDB" id="6057829at2759"/>
<keyword evidence="9" id="KW-0812">Transmembrane</keyword>
<keyword evidence="10" id="KW-0732">Signal</keyword>
<dbReference type="GO" id="GO:0005829">
    <property type="term" value="C:cytosol"/>
    <property type="evidence" value="ECO:0007669"/>
    <property type="project" value="TreeGrafter"/>
</dbReference>
<dbReference type="OMA" id="GHLCKDA"/>
<dbReference type="InterPro" id="IPR050409">
    <property type="entry name" value="E3_ubiq-protein_ligase"/>
</dbReference>